<dbReference type="EMBL" id="JAUSRB010000002">
    <property type="protein sequence ID" value="MDP9867895.1"/>
    <property type="molecule type" value="Genomic_DNA"/>
</dbReference>
<evidence type="ECO:0008006" key="3">
    <source>
        <dbReference type="Google" id="ProtNLM"/>
    </source>
</evidence>
<accession>A0ABT9RHR9</accession>
<proteinExistence type="predicted"/>
<dbReference type="RefSeq" id="WP_306870049.1">
    <property type="nucleotide sequence ID" value="NZ_JAUSRB010000002.1"/>
</dbReference>
<name>A0ABT9RHR9_9ACTN</name>
<protein>
    <recommendedName>
        <fullName evidence="3">PRC-barrel domain-containing protein</fullName>
    </recommendedName>
</protein>
<evidence type="ECO:0000313" key="2">
    <source>
        <dbReference type="Proteomes" id="UP001230426"/>
    </source>
</evidence>
<sequence>MSELIGRVVHDAAGEVAGQVADVRLKQDGPMLGQVQHAFAVDGFVVVPRHTGQLFGYERAVANHGPWLVRALVRRLHRHSVFASWEQVADLDGGRVRLRVRRDALTPLREMARWE</sequence>
<organism evidence="1 2">
    <name type="scientific">Streptosporangium brasiliense</name>
    <dbReference type="NCBI Taxonomy" id="47480"/>
    <lineage>
        <taxon>Bacteria</taxon>
        <taxon>Bacillati</taxon>
        <taxon>Actinomycetota</taxon>
        <taxon>Actinomycetes</taxon>
        <taxon>Streptosporangiales</taxon>
        <taxon>Streptosporangiaceae</taxon>
        <taxon>Streptosporangium</taxon>
    </lineage>
</organism>
<dbReference type="Proteomes" id="UP001230426">
    <property type="component" value="Unassembled WGS sequence"/>
</dbReference>
<reference evidence="1 2" key="1">
    <citation type="submission" date="2023-07" db="EMBL/GenBank/DDBJ databases">
        <title>Sequencing the genomes of 1000 actinobacteria strains.</title>
        <authorList>
            <person name="Klenk H.-P."/>
        </authorList>
    </citation>
    <scope>NUCLEOTIDE SEQUENCE [LARGE SCALE GENOMIC DNA]</scope>
    <source>
        <strain evidence="1 2">DSM 44109</strain>
    </source>
</reference>
<comment type="caution">
    <text evidence="1">The sequence shown here is derived from an EMBL/GenBank/DDBJ whole genome shotgun (WGS) entry which is preliminary data.</text>
</comment>
<gene>
    <name evidence="1" type="ORF">J2S55_007161</name>
</gene>
<keyword evidence="2" id="KW-1185">Reference proteome</keyword>
<evidence type="ECO:0000313" key="1">
    <source>
        <dbReference type="EMBL" id="MDP9867895.1"/>
    </source>
</evidence>